<name>A0AAX4PGN5_9CHLO</name>
<feature type="region of interest" description="Disordered" evidence="3">
    <location>
        <begin position="857"/>
        <end position="879"/>
    </location>
</feature>
<feature type="coiled-coil region" evidence="2">
    <location>
        <begin position="819"/>
        <end position="853"/>
    </location>
</feature>
<feature type="compositionally biased region" description="Low complexity" evidence="3">
    <location>
        <begin position="649"/>
        <end position="673"/>
    </location>
</feature>
<feature type="region of interest" description="Disordered" evidence="3">
    <location>
        <begin position="1"/>
        <end position="24"/>
    </location>
</feature>
<feature type="region of interest" description="Disordered" evidence="3">
    <location>
        <begin position="541"/>
        <end position="569"/>
    </location>
</feature>
<keyword evidence="1 2" id="KW-0175">Coiled coil</keyword>
<evidence type="ECO:0000313" key="4">
    <source>
        <dbReference type="EMBL" id="WZN64951.1"/>
    </source>
</evidence>
<evidence type="ECO:0000313" key="5">
    <source>
        <dbReference type="Proteomes" id="UP001472866"/>
    </source>
</evidence>
<feature type="coiled-coil region" evidence="2">
    <location>
        <begin position="458"/>
        <end position="512"/>
    </location>
</feature>
<evidence type="ECO:0000256" key="1">
    <source>
        <dbReference type="ARBA" id="ARBA00023054"/>
    </source>
</evidence>
<organism evidence="4 5">
    <name type="scientific">Chloropicon roscoffensis</name>
    <dbReference type="NCBI Taxonomy" id="1461544"/>
    <lineage>
        <taxon>Eukaryota</taxon>
        <taxon>Viridiplantae</taxon>
        <taxon>Chlorophyta</taxon>
        <taxon>Chloropicophyceae</taxon>
        <taxon>Chloropicales</taxon>
        <taxon>Chloropicaceae</taxon>
        <taxon>Chloropicon</taxon>
    </lineage>
</organism>
<gene>
    <name evidence="4" type="ORF">HKI87_11g65080</name>
</gene>
<keyword evidence="5" id="KW-1185">Reference proteome</keyword>
<dbReference type="AlphaFoldDB" id="A0AAX4PGN5"/>
<dbReference type="Proteomes" id="UP001472866">
    <property type="component" value="Chromosome 11"/>
</dbReference>
<feature type="region of interest" description="Disordered" evidence="3">
    <location>
        <begin position="590"/>
        <end position="692"/>
    </location>
</feature>
<feature type="coiled-coil region" evidence="2">
    <location>
        <begin position="252"/>
        <end position="293"/>
    </location>
</feature>
<feature type="compositionally biased region" description="Pro residues" evidence="3">
    <location>
        <begin position="632"/>
        <end position="648"/>
    </location>
</feature>
<sequence length="879" mass="96860">MDLANGDPHAEGSPSARSEHHDFEDFIKDQAALDLATRDSLSRPLQALASKSLAVVLELKLKEEQLRESRECLHIERTRREVFDLQLAERNQQLQKAQDLSRRSEESFKKAKRQQEEASRRIESQFRESELRLERRHEQDSRLRGELEERLDALRATESQLRERLRQERKAREAAEAAQRNMLQRHLAMQPTVKSPALPILEGGGEAGAAASPAALSLGYSLDSVSEITRVNHNLLLGEERADGGHMDKERIRSLELELAERDQELAKARLSLKRVEHHKEKLIRENEEMMETLGFSFPEELASSPNRLQPARGREGATHSNNLGAISVMMSEATTIAAAVERSIAESFEAYHVHLDGVLAEVASAAAAAPASPAGRAVLVSKLGESTREQCRLAVQQSVTRVLLEILEDDRPLILGGQAHSTLALFERVSEELVRTRAELEAGAELRAQQETQRKLFEDLSDALESSQRDLERANARLVANGSASGSDARVKKLEQTIGRLRNENMALASQRDGANKVKRILEKKISGLLEKDLRVQRELEERGKRASPPRERGGYFGDQIPKDGGSGREQALRNMLLERVNSSLAAVATARDGDASSPAPRGEDPALENWQAISDFTSRLSEDGETPSKRPSPPPPFPAAAPPASPRPASASPRKATPPAFEAAIAAASSTPAPPARPAAAPSPTAFSSQTKDALFRLSKLGRPNWSGSHAGWTPERPMAARQVGQDAQRSPLGYLPFVRHTDDALDYALKSTAAGIHRRLSQARQIREEMIHDQVYPGANAGASIVPPSPHISHLASARDLHDRVSETSGEFGGELAKLKKEVARYKRQMVKAEKEAIKARSDLNEVVDELMEVKSTTATPVAQEGRRRGPRHQRM</sequence>
<feature type="region of interest" description="Disordered" evidence="3">
    <location>
        <begin position="94"/>
        <end position="144"/>
    </location>
</feature>
<feature type="compositionally biased region" description="Basic and acidic residues" evidence="3">
    <location>
        <begin position="541"/>
        <end position="555"/>
    </location>
</feature>
<reference evidence="4 5" key="1">
    <citation type="submission" date="2024-03" db="EMBL/GenBank/DDBJ databases">
        <title>Complete genome sequence of the green alga Chloropicon roscoffensis RCC1871.</title>
        <authorList>
            <person name="Lemieux C."/>
            <person name="Pombert J.-F."/>
            <person name="Otis C."/>
            <person name="Turmel M."/>
        </authorList>
    </citation>
    <scope>NUCLEOTIDE SEQUENCE [LARGE SCALE GENOMIC DNA]</scope>
    <source>
        <strain evidence="4 5">RCC1871</strain>
    </source>
</reference>
<dbReference type="EMBL" id="CP151511">
    <property type="protein sequence ID" value="WZN64951.1"/>
    <property type="molecule type" value="Genomic_DNA"/>
</dbReference>
<evidence type="ECO:0000256" key="3">
    <source>
        <dbReference type="SAM" id="MobiDB-lite"/>
    </source>
</evidence>
<accession>A0AAX4PGN5</accession>
<protein>
    <submittedName>
        <fullName evidence="4">Uncharacterized protein</fullName>
    </submittedName>
</protein>
<evidence type="ECO:0000256" key="2">
    <source>
        <dbReference type="SAM" id="Coils"/>
    </source>
</evidence>
<feature type="compositionally biased region" description="Basic and acidic residues" evidence="3">
    <location>
        <begin position="99"/>
        <end position="144"/>
    </location>
</feature>
<feature type="compositionally biased region" description="Low complexity" evidence="3">
    <location>
        <begin position="680"/>
        <end position="691"/>
    </location>
</feature>
<proteinExistence type="predicted"/>
<dbReference type="PANTHER" id="PTHR32083">
    <property type="entry name" value="CILIA AND FLAGELLA-ASSOCIATED PROTEIN 58-RELATED"/>
    <property type="match status" value="1"/>
</dbReference>